<dbReference type="InterPro" id="IPR004659">
    <property type="entry name" value="RNase_E/G"/>
</dbReference>
<dbReference type="GO" id="GO:0019843">
    <property type="term" value="F:rRNA binding"/>
    <property type="evidence" value="ECO:0007669"/>
    <property type="project" value="UniProtKB-KW"/>
</dbReference>
<dbReference type="SUPFAM" id="SSF50249">
    <property type="entry name" value="Nucleic acid-binding proteins"/>
    <property type="match status" value="1"/>
</dbReference>
<dbReference type="CDD" id="cd04453">
    <property type="entry name" value="S1_RNase_E"/>
    <property type="match status" value="1"/>
</dbReference>
<organism evidence="20">
    <name type="scientific">Thermodesulfatator atlanticus</name>
    <dbReference type="NCBI Taxonomy" id="501497"/>
    <lineage>
        <taxon>Bacteria</taxon>
        <taxon>Pseudomonadati</taxon>
        <taxon>Thermodesulfobacteriota</taxon>
        <taxon>Thermodesulfobacteria</taxon>
        <taxon>Thermodesulfobacteriales</taxon>
        <taxon>Thermodesulfatatoraceae</taxon>
        <taxon>Thermodesulfatator</taxon>
    </lineage>
</organism>
<dbReference type="InterPro" id="IPR003029">
    <property type="entry name" value="S1_domain"/>
</dbReference>
<dbReference type="Gene3D" id="2.40.50.140">
    <property type="entry name" value="Nucleic acid-binding proteins"/>
    <property type="match status" value="1"/>
</dbReference>
<dbReference type="GO" id="GO:0004519">
    <property type="term" value="F:endonuclease activity"/>
    <property type="evidence" value="ECO:0007669"/>
    <property type="project" value="UniProtKB-KW"/>
</dbReference>
<evidence type="ECO:0000256" key="2">
    <source>
        <dbReference type="ARBA" id="ARBA00004496"/>
    </source>
</evidence>
<evidence type="ECO:0000256" key="10">
    <source>
        <dbReference type="ARBA" id="ARBA00022722"/>
    </source>
</evidence>
<evidence type="ECO:0000256" key="13">
    <source>
        <dbReference type="ARBA" id="ARBA00022759"/>
    </source>
</evidence>
<evidence type="ECO:0000256" key="7">
    <source>
        <dbReference type="ARBA" id="ARBA00022519"/>
    </source>
</evidence>
<feature type="compositionally biased region" description="Basic and acidic residues" evidence="18">
    <location>
        <begin position="497"/>
        <end position="527"/>
    </location>
</feature>
<keyword evidence="9" id="KW-0819">tRNA processing</keyword>
<protein>
    <recommendedName>
        <fullName evidence="4">Ribonuclease G</fullName>
    </recommendedName>
</protein>
<evidence type="ECO:0000256" key="18">
    <source>
        <dbReference type="SAM" id="MobiDB-lite"/>
    </source>
</evidence>
<keyword evidence="15" id="KW-0460">Magnesium</keyword>
<evidence type="ECO:0000256" key="8">
    <source>
        <dbReference type="ARBA" id="ARBA00022552"/>
    </source>
</evidence>
<keyword evidence="16" id="KW-0694">RNA-binding</keyword>
<dbReference type="InterPro" id="IPR019307">
    <property type="entry name" value="RNA-bd_AU-1/RNase_E/G"/>
</dbReference>
<dbReference type="GO" id="GO:0008033">
    <property type="term" value="P:tRNA processing"/>
    <property type="evidence" value="ECO:0007669"/>
    <property type="project" value="UniProtKB-KW"/>
</dbReference>
<dbReference type="PROSITE" id="PS50126">
    <property type="entry name" value="S1"/>
    <property type="match status" value="1"/>
</dbReference>
<dbReference type="GO" id="GO:0016787">
    <property type="term" value="F:hydrolase activity"/>
    <property type="evidence" value="ECO:0007669"/>
    <property type="project" value="UniProtKB-KW"/>
</dbReference>
<comment type="subcellular location">
    <subcellularLocation>
        <location evidence="2">Cytoplasm</location>
    </subcellularLocation>
</comment>
<dbReference type="Gene3D" id="3.40.1260.20">
    <property type="entry name" value="Ribonuclease E, catalytic domain"/>
    <property type="match status" value="1"/>
</dbReference>
<dbReference type="Pfam" id="PF00575">
    <property type="entry name" value="S1"/>
    <property type="match status" value="1"/>
</dbReference>
<dbReference type="PANTHER" id="PTHR30001">
    <property type="entry name" value="RIBONUCLEASE"/>
    <property type="match status" value="1"/>
</dbReference>
<reference evidence="20" key="1">
    <citation type="journal article" date="2020" name="mSystems">
        <title>Genome- and Community-Level Interaction Insights into Carbon Utilization and Element Cycling Functions of Hydrothermarchaeota in Hydrothermal Sediment.</title>
        <authorList>
            <person name="Zhou Z."/>
            <person name="Liu Y."/>
            <person name="Xu W."/>
            <person name="Pan J."/>
            <person name="Luo Z.H."/>
            <person name="Li M."/>
        </authorList>
    </citation>
    <scope>NUCLEOTIDE SEQUENCE [LARGE SCALE GENOMIC DNA]</scope>
    <source>
        <strain evidence="20">HyVt-533</strain>
    </source>
</reference>
<dbReference type="PANTHER" id="PTHR30001:SF1">
    <property type="entry name" value="RIBONUCLEASE E_G-LIKE PROTEIN, CHLOROPLASTIC"/>
    <property type="match status" value="1"/>
</dbReference>
<evidence type="ECO:0000259" key="19">
    <source>
        <dbReference type="PROSITE" id="PS50126"/>
    </source>
</evidence>
<evidence type="ECO:0000256" key="15">
    <source>
        <dbReference type="ARBA" id="ARBA00022842"/>
    </source>
</evidence>
<gene>
    <name evidence="20" type="ORF">ENJ96_08470</name>
</gene>
<evidence type="ECO:0000256" key="6">
    <source>
        <dbReference type="ARBA" id="ARBA00022490"/>
    </source>
</evidence>
<dbReference type="GO" id="GO:0005737">
    <property type="term" value="C:cytoplasm"/>
    <property type="evidence" value="ECO:0007669"/>
    <property type="project" value="UniProtKB-SubCell"/>
</dbReference>
<evidence type="ECO:0000256" key="14">
    <source>
        <dbReference type="ARBA" id="ARBA00022801"/>
    </source>
</evidence>
<comment type="cofactor">
    <cofactor evidence="1">
        <name>Mg(2+)</name>
        <dbReference type="ChEBI" id="CHEBI:18420"/>
    </cofactor>
</comment>
<proteinExistence type="inferred from homology"/>
<comment type="caution">
    <text evidence="20">The sequence shown here is derived from an EMBL/GenBank/DDBJ whole genome shotgun (WGS) entry which is preliminary data.</text>
</comment>
<evidence type="ECO:0000256" key="16">
    <source>
        <dbReference type="ARBA" id="ARBA00022884"/>
    </source>
</evidence>
<evidence type="ECO:0000313" key="20">
    <source>
        <dbReference type="EMBL" id="HHI97874.1"/>
    </source>
</evidence>
<evidence type="ECO:0000256" key="3">
    <source>
        <dbReference type="ARBA" id="ARBA00005663"/>
    </source>
</evidence>
<feature type="region of interest" description="Disordered" evidence="18">
    <location>
        <begin position="487"/>
        <end position="542"/>
    </location>
</feature>
<evidence type="ECO:0000256" key="5">
    <source>
        <dbReference type="ARBA" id="ARBA00022475"/>
    </source>
</evidence>
<dbReference type="GO" id="GO:0004540">
    <property type="term" value="F:RNA nuclease activity"/>
    <property type="evidence" value="ECO:0007669"/>
    <property type="project" value="InterPro"/>
</dbReference>
<dbReference type="InterPro" id="IPR012340">
    <property type="entry name" value="NA-bd_OB-fold"/>
</dbReference>
<dbReference type="NCBIfam" id="TIGR00757">
    <property type="entry name" value="RNaseEG"/>
    <property type="match status" value="1"/>
</dbReference>
<dbReference type="SMART" id="SM00316">
    <property type="entry name" value="S1"/>
    <property type="match status" value="1"/>
</dbReference>
<evidence type="ECO:0000256" key="11">
    <source>
        <dbReference type="ARBA" id="ARBA00022723"/>
    </source>
</evidence>
<keyword evidence="13" id="KW-0255">Endonuclease</keyword>
<keyword evidence="11" id="KW-0479">Metal-binding</keyword>
<keyword evidence="5" id="KW-1003">Cell membrane</keyword>
<dbReference type="GO" id="GO:0006364">
    <property type="term" value="P:rRNA processing"/>
    <property type="evidence" value="ECO:0007669"/>
    <property type="project" value="UniProtKB-KW"/>
</dbReference>
<feature type="domain" description="S1 motif" evidence="19">
    <location>
        <begin position="48"/>
        <end position="130"/>
    </location>
</feature>
<evidence type="ECO:0000256" key="17">
    <source>
        <dbReference type="ARBA" id="ARBA00023136"/>
    </source>
</evidence>
<keyword evidence="7" id="KW-0997">Cell inner membrane</keyword>
<dbReference type="EMBL" id="DROK01000255">
    <property type="protein sequence ID" value="HHI97874.1"/>
    <property type="molecule type" value="Genomic_DNA"/>
</dbReference>
<dbReference type="Pfam" id="PF20833">
    <property type="entry name" value="RNase_E_G_Thio"/>
    <property type="match status" value="1"/>
</dbReference>
<evidence type="ECO:0000256" key="1">
    <source>
        <dbReference type="ARBA" id="ARBA00001946"/>
    </source>
</evidence>
<sequence>MPRKKTAKSEKVILINADQPEEIRVALVEDGRLEAFDVETIVREHTKGNIYKGRIVNIEPSLQAVFVDVGLSRNGYLPFKEIHPEYYGYAEAVDRSGRSKLPELLEPGQELLVQIVKEETPTKGASLTTYLTLPGRYVVLMPGNPTQGVSKKVTDEAKRKRLKDILLGLKLPEGVGVIMRTAAAEAPKKNILADFRYLVRLWNEIKAKAAALKAPALLYKDQDVIVRFLREHLASDVKEILVDTREALESVKNFLKLVAPRQVRLLRLFQEEKPIFSLFNLEEQIENVFKPVVPLPSGGTLYIEPTEALVAIDVNSGKCVREKDLEETSFRTNLEAAEEIARQLRLRDLGGLIVVDFIAMKQPKHRSQVERRLRESLKKDRAKITMTRFSKLGLIEIARQKLQAPLQWGSYRPCPCCRGLGQIRTVEVLATALLRRIKSKLAGKKLLRLKAKVAPELASYVLNYKRRDLFALEEYYETSIIIEPVPGLPPEETSFEEQMRPRELKPEAAEESINKEEAGAKLKEARGKRGKSRPGNEKGRSA</sequence>
<evidence type="ECO:0000256" key="4">
    <source>
        <dbReference type="ARBA" id="ARBA00017719"/>
    </source>
</evidence>
<evidence type="ECO:0000256" key="12">
    <source>
        <dbReference type="ARBA" id="ARBA00022730"/>
    </source>
</evidence>
<comment type="similarity">
    <text evidence="3">Belongs to the RNase E/G family. RNase G subfamily.</text>
</comment>
<keyword evidence="8" id="KW-0698">rRNA processing</keyword>
<dbReference type="Proteomes" id="UP000886101">
    <property type="component" value="Unassembled WGS sequence"/>
</dbReference>
<dbReference type="GO" id="GO:0046872">
    <property type="term" value="F:metal ion binding"/>
    <property type="evidence" value="ECO:0007669"/>
    <property type="project" value="UniProtKB-KW"/>
</dbReference>
<keyword evidence="17" id="KW-0472">Membrane</keyword>
<accession>A0A7V5U369</accession>
<dbReference type="Pfam" id="PF10150">
    <property type="entry name" value="RNase_E_G"/>
    <property type="match status" value="1"/>
</dbReference>
<keyword evidence="14" id="KW-0378">Hydrolase</keyword>
<keyword evidence="12" id="KW-0699">rRNA-binding</keyword>
<keyword evidence="10" id="KW-0540">Nuclease</keyword>
<name>A0A7V5U369_9BACT</name>
<evidence type="ECO:0000256" key="9">
    <source>
        <dbReference type="ARBA" id="ARBA00022694"/>
    </source>
</evidence>
<keyword evidence="6" id="KW-0963">Cytoplasm</keyword>
<dbReference type="AlphaFoldDB" id="A0A7V5U369"/>
<dbReference type="InterPro" id="IPR048583">
    <property type="entry name" value="RNase_E_G_thioredoxin-like"/>
</dbReference>